<comment type="caution">
    <text evidence="1">The sequence shown here is derived from an EMBL/GenBank/DDBJ whole genome shotgun (WGS) entry which is preliminary data.</text>
</comment>
<evidence type="ECO:0000313" key="2">
    <source>
        <dbReference type="Proteomes" id="UP000809431"/>
    </source>
</evidence>
<dbReference type="PANTHER" id="PTHR36439:SF1">
    <property type="entry name" value="DUF1697 DOMAIN-CONTAINING PROTEIN"/>
    <property type="match status" value="1"/>
</dbReference>
<gene>
    <name evidence="1" type="ORF">JMJ54_10390</name>
</gene>
<protein>
    <submittedName>
        <fullName evidence="1">DUF1697 domain-containing protein</fullName>
    </submittedName>
</protein>
<accession>A0ABS2BML0</accession>
<proteinExistence type="predicted"/>
<keyword evidence="2" id="KW-1185">Reference proteome</keyword>
<organism evidence="1 2">
    <name type="scientific">Jeongeupia naejangsanensis</name>
    <dbReference type="NCBI Taxonomy" id="613195"/>
    <lineage>
        <taxon>Bacteria</taxon>
        <taxon>Pseudomonadati</taxon>
        <taxon>Pseudomonadota</taxon>
        <taxon>Betaproteobacteria</taxon>
        <taxon>Neisseriales</taxon>
        <taxon>Chitinibacteraceae</taxon>
        <taxon>Jeongeupia</taxon>
    </lineage>
</organism>
<dbReference type="Pfam" id="PF08002">
    <property type="entry name" value="DUF1697"/>
    <property type="match status" value="1"/>
</dbReference>
<sequence length="188" mass="19851">MSADLRNGPMQYAVFFRNLNLGRPNCPNRAQFETAFLDAGATAAASFLVNGTLAFSVAPDESADEVLSRACGLLAERCGLKEPAFLRGMGALAALVARDPFAGFDQDAVYGCYATFLHPDATVADGTTLRSTKGDVDVLRLTGTEALSVVYQLGASPGSPNALLEKRLGLPATTRAWNTVVRLVARHG</sequence>
<dbReference type="RefSeq" id="WP_203538426.1">
    <property type="nucleotide sequence ID" value="NZ_JAESND010000004.1"/>
</dbReference>
<name>A0ABS2BML0_9NEIS</name>
<reference evidence="1 2" key="1">
    <citation type="submission" date="2021-01" db="EMBL/GenBank/DDBJ databases">
        <title>Draft Genome Sequence and Polyhydroxyalkanoate Biosynthetic Potential of Jeongeupia naejangsanensis Type Strain DSM 24253.</title>
        <authorList>
            <person name="Turrini P."/>
            <person name="Artuso I."/>
            <person name="Lugli G.A."/>
            <person name="Frangipani E."/>
            <person name="Ventura M."/>
            <person name="Visca P."/>
        </authorList>
    </citation>
    <scope>NUCLEOTIDE SEQUENCE [LARGE SCALE GENOMIC DNA]</scope>
    <source>
        <strain evidence="1 2">DSM 24253</strain>
    </source>
</reference>
<evidence type="ECO:0000313" key="1">
    <source>
        <dbReference type="EMBL" id="MBM3116241.1"/>
    </source>
</evidence>
<dbReference type="PANTHER" id="PTHR36439">
    <property type="entry name" value="BLL4334 PROTEIN"/>
    <property type="match status" value="1"/>
</dbReference>
<dbReference type="Proteomes" id="UP000809431">
    <property type="component" value="Unassembled WGS sequence"/>
</dbReference>
<dbReference type="InterPro" id="IPR012545">
    <property type="entry name" value="DUF1697"/>
</dbReference>
<dbReference type="EMBL" id="JAESND010000004">
    <property type="protein sequence ID" value="MBM3116241.1"/>
    <property type="molecule type" value="Genomic_DNA"/>
</dbReference>
<dbReference type="SUPFAM" id="SSF160379">
    <property type="entry name" value="SP0830-like"/>
    <property type="match status" value="1"/>
</dbReference>